<dbReference type="GO" id="GO:0016779">
    <property type="term" value="F:nucleotidyltransferase activity"/>
    <property type="evidence" value="ECO:0007669"/>
    <property type="project" value="UniProtKB-KW"/>
</dbReference>
<keyword evidence="2 4" id="KW-0548">Nucleotidyltransferase</keyword>
<dbReference type="EMBL" id="CAADFC020000003">
    <property type="protein sequence ID" value="VIO65043.1"/>
    <property type="molecule type" value="Genomic_DNA"/>
</dbReference>
<evidence type="ECO:0000259" key="3">
    <source>
        <dbReference type="Pfam" id="PF00483"/>
    </source>
</evidence>
<protein>
    <submittedName>
        <fullName evidence="4">D-glycero-alpha-D-manno-heptose 1-phosphate guanylyltransferase</fullName>
        <ecNumber evidence="4">2.7.7.71</ecNumber>
    </submittedName>
</protein>
<dbReference type="InterPro" id="IPR029044">
    <property type="entry name" value="Nucleotide-diphossugar_trans"/>
</dbReference>
<dbReference type="EC" id="2.7.7.71" evidence="4"/>
<dbReference type="Gene3D" id="3.90.550.10">
    <property type="entry name" value="Spore Coat Polysaccharide Biosynthesis Protein SpsA, Chain A"/>
    <property type="match status" value="1"/>
</dbReference>
<gene>
    <name evidence="4" type="primary">hddC_1</name>
    <name evidence="4" type="ORF">CI1B_01390</name>
</gene>
<accession>A0A508SRW3</accession>
<keyword evidence="1 4" id="KW-0808">Transferase</keyword>
<dbReference type="Pfam" id="PF00483">
    <property type="entry name" value="NTP_transferase"/>
    <property type="match status" value="1"/>
</dbReference>
<dbReference type="AlphaFoldDB" id="A0A508SRW3"/>
<dbReference type="InterPro" id="IPR005835">
    <property type="entry name" value="NTP_transferase_dom"/>
</dbReference>
<dbReference type="PANTHER" id="PTHR43584">
    <property type="entry name" value="NUCLEOTIDYL TRANSFERASE"/>
    <property type="match status" value="1"/>
</dbReference>
<proteinExistence type="predicted"/>
<evidence type="ECO:0000313" key="5">
    <source>
        <dbReference type="Proteomes" id="UP000328092"/>
    </source>
</evidence>
<keyword evidence="5" id="KW-1185">Reference proteome</keyword>
<evidence type="ECO:0000313" key="4">
    <source>
        <dbReference type="EMBL" id="VIO65043.1"/>
    </source>
</evidence>
<evidence type="ECO:0000256" key="2">
    <source>
        <dbReference type="ARBA" id="ARBA00022695"/>
    </source>
</evidence>
<name>A0A508SRW3_9BRAD</name>
<dbReference type="PANTHER" id="PTHR43584:SF8">
    <property type="entry name" value="N-ACETYLMURAMATE ALPHA-1-PHOSPHATE URIDYLYLTRANSFERASE"/>
    <property type="match status" value="1"/>
</dbReference>
<organism evidence="4 5">
    <name type="scientific">Bradyrhizobium ivorense</name>
    <dbReference type="NCBI Taxonomy" id="2511166"/>
    <lineage>
        <taxon>Bacteria</taxon>
        <taxon>Pseudomonadati</taxon>
        <taxon>Pseudomonadota</taxon>
        <taxon>Alphaproteobacteria</taxon>
        <taxon>Hyphomicrobiales</taxon>
        <taxon>Nitrobacteraceae</taxon>
        <taxon>Bradyrhizobium</taxon>
    </lineage>
</organism>
<evidence type="ECO:0000256" key="1">
    <source>
        <dbReference type="ARBA" id="ARBA00022679"/>
    </source>
</evidence>
<sequence>MCLSNRRDMIGAKRTMTENIRKMPVTPHKAMVLAAGLGVRMRPLTDTMPKPLVSVAGQPLLDHVLDKLAGAGVSEAVVNVHYLPDQIIDHVKTRSRPRVIISDERDQVLGTGGAVVKALPLLGEAPFFHLNADTMWIDGVRSNLARLAETFDPARMDILLLMAPTASSIGYSGRGDYSMLPDGALRKRRENQVVPFVYAGAAIMSPALFADAPAGEFSLTKMFDRANDQERLFGLRLDGVWMHVGTPDAILAAEEAFLESVA</sequence>
<comment type="caution">
    <text evidence="4">The sequence shown here is derived from an EMBL/GenBank/DDBJ whole genome shotgun (WGS) entry which is preliminary data.</text>
</comment>
<dbReference type="Proteomes" id="UP000328092">
    <property type="component" value="Unassembled WGS sequence"/>
</dbReference>
<dbReference type="InterPro" id="IPR050065">
    <property type="entry name" value="GlmU-like"/>
</dbReference>
<dbReference type="SUPFAM" id="SSF53448">
    <property type="entry name" value="Nucleotide-diphospho-sugar transferases"/>
    <property type="match status" value="1"/>
</dbReference>
<feature type="domain" description="Nucleotidyl transferase" evidence="3">
    <location>
        <begin position="29"/>
        <end position="151"/>
    </location>
</feature>
<dbReference type="CDD" id="cd06422">
    <property type="entry name" value="NTP_transferase_like_1"/>
    <property type="match status" value="1"/>
</dbReference>
<reference evidence="4" key="1">
    <citation type="submission" date="2019-02" db="EMBL/GenBank/DDBJ databases">
        <authorList>
            <person name="Pothier F.J."/>
        </authorList>
    </citation>
    <scope>NUCLEOTIDE SEQUENCE</scope>
    <source>
        <strain evidence="4">CI-1B</strain>
    </source>
</reference>